<evidence type="ECO:0000256" key="7">
    <source>
        <dbReference type="ARBA" id="ARBA00023155"/>
    </source>
</evidence>
<accession>A0A210PSV2</accession>
<dbReference type="InterPro" id="IPR001781">
    <property type="entry name" value="Znf_LIM"/>
</dbReference>
<evidence type="ECO:0000256" key="5">
    <source>
        <dbReference type="ARBA" id="ARBA00023038"/>
    </source>
</evidence>
<dbReference type="EMBL" id="NEDP02005521">
    <property type="protein sequence ID" value="OWF39561.1"/>
    <property type="molecule type" value="Genomic_DNA"/>
</dbReference>
<organism evidence="11 12">
    <name type="scientific">Mizuhopecten yessoensis</name>
    <name type="common">Japanese scallop</name>
    <name type="synonym">Patinopecten yessoensis</name>
    <dbReference type="NCBI Taxonomy" id="6573"/>
    <lineage>
        <taxon>Eukaryota</taxon>
        <taxon>Metazoa</taxon>
        <taxon>Spiralia</taxon>
        <taxon>Lophotrochozoa</taxon>
        <taxon>Mollusca</taxon>
        <taxon>Bivalvia</taxon>
        <taxon>Autobranchia</taxon>
        <taxon>Pteriomorphia</taxon>
        <taxon>Pectinida</taxon>
        <taxon>Pectinoidea</taxon>
        <taxon>Pectinidae</taxon>
        <taxon>Mizuhopecten</taxon>
    </lineage>
</organism>
<keyword evidence="6" id="KW-0238">DNA-binding</keyword>
<evidence type="ECO:0000313" key="11">
    <source>
        <dbReference type="EMBL" id="OWF39561.1"/>
    </source>
</evidence>
<gene>
    <name evidence="11" type="ORF">KP79_PYT03947</name>
</gene>
<sequence>MSNAKSPHIVTKMTNGSEECSAVVNGVTMQQTGNDQTGNGAMFGNNVKACAGCGGRILDRFLLHAMDRYWHTGCLKCSCCQTKLEHLGSCFSRSGMILCKNDYIRLFGSSGSCSACGQSIPASEFVMKAQGNVYHVKCFKCVTCHNQLSTGDRFSIFNGGLLCEQDYPKVMKGHVMGSARGSHKVQGSSTLELLIRSTQSI</sequence>
<dbReference type="PANTHER" id="PTHR45787:SF13">
    <property type="entry name" value="LD11652P"/>
    <property type="match status" value="1"/>
</dbReference>
<dbReference type="PROSITE" id="PS50023">
    <property type="entry name" value="LIM_DOMAIN_2"/>
    <property type="match status" value="2"/>
</dbReference>
<dbReference type="AlphaFoldDB" id="A0A210PSV2"/>
<evidence type="ECO:0000256" key="8">
    <source>
        <dbReference type="ARBA" id="ARBA00023242"/>
    </source>
</evidence>
<name>A0A210PSV2_MIZYE</name>
<dbReference type="Gene3D" id="2.10.110.10">
    <property type="entry name" value="Cysteine Rich Protein"/>
    <property type="match status" value="2"/>
</dbReference>
<proteinExistence type="predicted"/>
<keyword evidence="4 9" id="KW-0862">Zinc</keyword>
<dbReference type="PANTHER" id="PTHR45787">
    <property type="entry name" value="LD11652P"/>
    <property type="match status" value="1"/>
</dbReference>
<keyword evidence="7" id="KW-0371">Homeobox</keyword>
<comment type="caution">
    <text evidence="11">The sequence shown here is derived from an EMBL/GenBank/DDBJ whole genome shotgun (WGS) entry which is preliminary data.</text>
</comment>
<dbReference type="GO" id="GO:0046872">
    <property type="term" value="F:metal ion binding"/>
    <property type="evidence" value="ECO:0007669"/>
    <property type="project" value="UniProtKB-KW"/>
</dbReference>
<dbReference type="PROSITE" id="PS00478">
    <property type="entry name" value="LIM_DOMAIN_1"/>
    <property type="match status" value="1"/>
</dbReference>
<dbReference type="Proteomes" id="UP000242188">
    <property type="component" value="Unassembled WGS sequence"/>
</dbReference>
<evidence type="ECO:0000256" key="9">
    <source>
        <dbReference type="PROSITE-ProRule" id="PRU00125"/>
    </source>
</evidence>
<dbReference type="GO" id="GO:0003677">
    <property type="term" value="F:DNA binding"/>
    <property type="evidence" value="ECO:0007669"/>
    <property type="project" value="UniProtKB-KW"/>
</dbReference>
<keyword evidence="8" id="KW-0539">Nucleus</keyword>
<keyword evidence="2 9" id="KW-0479">Metal-binding</keyword>
<dbReference type="FunFam" id="2.10.110.10:FF:000006">
    <property type="entry name" value="LIM homeobox transcription factor 1-beta"/>
    <property type="match status" value="1"/>
</dbReference>
<evidence type="ECO:0000256" key="1">
    <source>
        <dbReference type="ARBA" id="ARBA00004123"/>
    </source>
</evidence>
<evidence type="ECO:0000259" key="10">
    <source>
        <dbReference type="PROSITE" id="PS50023"/>
    </source>
</evidence>
<evidence type="ECO:0000313" key="12">
    <source>
        <dbReference type="Proteomes" id="UP000242188"/>
    </source>
</evidence>
<reference evidence="11 12" key="1">
    <citation type="journal article" date="2017" name="Nat. Ecol. Evol.">
        <title>Scallop genome provides insights into evolution of bilaterian karyotype and development.</title>
        <authorList>
            <person name="Wang S."/>
            <person name="Zhang J."/>
            <person name="Jiao W."/>
            <person name="Li J."/>
            <person name="Xun X."/>
            <person name="Sun Y."/>
            <person name="Guo X."/>
            <person name="Huan P."/>
            <person name="Dong B."/>
            <person name="Zhang L."/>
            <person name="Hu X."/>
            <person name="Sun X."/>
            <person name="Wang J."/>
            <person name="Zhao C."/>
            <person name="Wang Y."/>
            <person name="Wang D."/>
            <person name="Huang X."/>
            <person name="Wang R."/>
            <person name="Lv J."/>
            <person name="Li Y."/>
            <person name="Zhang Z."/>
            <person name="Liu B."/>
            <person name="Lu W."/>
            <person name="Hui Y."/>
            <person name="Liang J."/>
            <person name="Zhou Z."/>
            <person name="Hou R."/>
            <person name="Li X."/>
            <person name="Liu Y."/>
            <person name="Li H."/>
            <person name="Ning X."/>
            <person name="Lin Y."/>
            <person name="Zhao L."/>
            <person name="Xing Q."/>
            <person name="Dou J."/>
            <person name="Li Y."/>
            <person name="Mao J."/>
            <person name="Guo H."/>
            <person name="Dou H."/>
            <person name="Li T."/>
            <person name="Mu C."/>
            <person name="Jiang W."/>
            <person name="Fu Q."/>
            <person name="Fu X."/>
            <person name="Miao Y."/>
            <person name="Liu J."/>
            <person name="Yu Q."/>
            <person name="Li R."/>
            <person name="Liao H."/>
            <person name="Li X."/>
            <person name="Kong Y."/>
            <person name="Jiang Z."/>
            <person name="Chourrout D."/>
            <person name="Li R."/>
            <person name="Bao Z."/>
        </authorList>
    </citation>
    <scope>NUCLEOTIDE SEQUENCE [LARGE SCALE GENOMIC DNA]</scope>
    <source>
        <strain evidence="11 12">PY_sf001</strain>
    </source>
</reference>
<dbReference type="OrthoDB" id="6352355at2759"/>
<dbReference type="STRING" id="6573.A0A210PSV2"/>
<feature type="domain" description="LIM zinc-binding" evidence="10">
    <location>
        <begin position="111"/>
        <end position="173"/>
    </location>
</feature>
<evidence type="ECO:0000256" key="4">
    <source>
        <dbReference type="ARBA" id="ARBA00022833"/>
    </source>
</evidence>
<evidence type="ECO:0000256" key="3">
    <source>
        <dbReference type="ARBA" id="ARBA00022737"/>
    </source>
</evidence>
<protein>
    <submittedName>
        <fullName evidence="11">LIM domain transcription factor LMO4-B</fullName>
    </submittedName>
</protein>
<feature type="domain" description="LIM zinc-binding" evidence="10">
    <location>
        <begin position="48"/>
        <end position="109"/>
    </location>
</feature>
<keyword evidence="5 9" id="KW-0440">LIM domain</keyword>
<dbReference type="Pfam" id="PF00412">
    <property type="entry name" value="LIM"/>
    <property type="match status" value="2"/>
</dbReference>
<dbReference type="GO" id="GO:0005634">
    <property type="term" value="C:nucleus"/>
    <property type="evidence" value="ECO:0007669"/>
    <property type="project" value="UniProtKB-SubCell"/>
</dbReference>
<evidence type="ECO:0000256" key="6">
    <source>
        <dbReference type="ARBA" id="ARBA00023125"/>
    </source>
</evidence>
<dbReference type="SUPFAM" id="SSF57716">
    <property type="entry name" value="Glucocorticoid receptor-like (DNA-binding domain)"/>
    <property type="match status" value="3"/>
</dbReference>
<comment type="subcellular location">
    <subcellularLocation>
        <location evidence="1">Nucleus</location>
    </subcellularLocation>
</comment>
<dbReference type="InterPro" id="IPR050945">
    <property type="entry name" value="LMO_RBTN_TF"/>
</dbReference>
<keyword evidence="3" id="KW-0677">Repeat</keyword>
<evidence type="ECO:0000256" key="2">
    <source>
        <dbReference type="ARBA" id="ARBA00022723"/>
    </source>
</evidence>
<dbReference type="SMART" id="SM00132">
    <property type="entry name" value="LIM"/>
    <property type="match status" value="2"/>
</dbReference>
<keyword evidence="12" id="KW-1185">Reference proteome</keyword>